<feature type="binding site" evidence="2">
    <location>
        <position position="60"/>
    </location>
    <ligand>
        <name>Fe cation</name>
        <dbReference type="ChEBI" id="CHEBI:24875"/>
    </ligand>
</feature>
<dbReference type="STRING" id="5722.A2EW75"/>
<dbReference type="PIRSF" id="PIRSF006232">
    <property type="entry name" value="Pirin"/>
    <property type="match status" value="1"/>
</dbReference>
<sequence>MYRQISKVKQGYRTRDGAGVSLVRVIGNADTTDYDPFLMLDAFDSTNPKDYMAGFPFHPHRGIETITYLIEGEIEHQDSLGNKGVIKGGEAQWMTAGSGIIHQEMPAATPRLLGAQIWLNLSKENKMVDPSYGDIKKEDIPVVQIPNGEIKIIAGTYNNISGAFKPKYIPATYFDIRPDPNAEFGVW</sequence>
<dbReference type="CDD" id="cd02909">
    <property type="entry name" value="cupin_pirin_N"/>
    <property type="match status" value="1"/>
</dbReference>
<dbReference type="InterPro" id="IPR011051">
    <property type="entry name" value="RmlC_Cupin_sf"/>
</dbReference>
<dbReference type="InterPro" id="IPR003829">
    <property type="entry name" value="Pirin_N_dom"/>
</dbReference>
<dbReference type="eggNOG" id="ENOG502QQ5A">
    <property type="taxonomic scope" value="Eukaryota"/>
</dbReference>
<evidence type="ECO:0000313" key="5">
    <source>
        <dbReference type="EMBL" id="EAY03111.1"/>
    </source>
</evidence>
<evidence type="ECO:0000256" key="3">
    <source>
        <dbReference type="RuleBase" id="RU003457"/>
    </source>
</evidence>
<dbReference type="AlphaFoldDB" id="A2EW75"/>
<dbReference type="InParanoid" id="A2EW75"/>
<evidence type="ECO:0000256" key="1">
    <source>
        <dbReference type="ARBA" id="ARBA00008416"/>
    </source>
</evidence>
<dbReference type="InterPro" id="IPR012093">
    <property type="entry name" value="Pirin"/>
</dbReference>
<feature type="binding site" evidence="2">
    <location>
        <position position="104"/>
    </location>
    <ligand>
        <name>Fe cation</name>
        <dbReference type="ChEBI" id="CHEBI:24875"/>
    </ligand>
</feature>
<dbReference type="Pfam" id="PF02678">
    <property type="entry name" value="Pirin"/>
    <property type="match status" value="1"/>
</dbReference>
<dbReference type="EMBL" id="DS113515">
    <property type="protein sequence ID" value="EAY03111.1"/>
    <property type="molecule type" value="Genomic_DNA"/>
</dbReference>
<organism evidence="5 6">
    <name type="scientific">Trichomonas vaginalis (strain ATCC PRA-98 / G3)</name>
    <dbReference type="NCBI Taxonomy" id="412133"/>
    <lineage>
        <taxon>Eukaryota</taxon>
        <taxon>Metamonada</taxon>
        <taxon>Parabasalia</taxon>
        <taxon>Trichomonadida</taxon>
        <taxon>Trichomonadidae</taxon>
        <taxon>Trichomonas</taxon>
    </lineage>
</organism>
<evidence type="ECO:0000259" key="4">
    <source>
        <dbReference type="Pfam" id="PF02678"/>
    </source>
</evidence>
<proteinExistence type="inferred from homology"/>
<dbReference type="RefSeq" id="XP_001315334.1">
    <property type="nucleotide sequence ID" value="XM_001315299.1"/>
</dbReference>
<dbReference type="OrthoDB" id="198735at2759"/>
<comment type="similarity">
    <text evidence="1 3">Belongs to the pirin family.</text>
</comment>
<dbReference type="Proteomes" id="UP000001542">
    <property type="component" value="Unassembled WGS sequence"/>
</dbReference>
<dbReference type="SUPFAM" id="SSF51182">
    <property type="entry name" value="RmlC-like cupins"/>
    <property type="match status" value="1"/>
</dbReference>
<evidence type="ECO:0000256" key="2">
    <source>
        <dbReference type="PIRSR" id="PIRSR006232-1"/>
    </source>
</evidence>
<dbReference type="SMR" id="A2EW75"/>
<gene>
    <name evidence="5" type="ORF">TVAG_415450</name>
</gene>
<dbReference type="VEuPathDB" id="TrichDB:TVAG_415450"/>
<dbReference type="PANTHER" id="PTHR13903">
    <property type="entry name" value="PIRIN-RELATED"/>
    <property type="match status" value="1"/>
</dbReference>
<feature type="binding site" evidence="2">
    <location>
        <position position="58"/>
    </location>
    <ligand>
        <name>Fe cation</name>
        <dbReference type="ChEBI" id="CHEBI:24875"/>
    </ligand>
</feature>
<keyword evidence="2" id="KW-0479">Metal-binding</keyword>
<dbReference type="OMA" id="CTIFATT"/>
<protein>
    <submittedName>
        <fullName evidence="5">Uncharacterized BCR, YhhW family COG1741 containing protein</fullName>
    </submittedName>
</protein>
<reference evidence="5" key="2">
    <citation type="journal article" date="2007" name="Science">
        <title>Draft genome sequence of the sexually transmitted pathogen Trichomonas vaginalis.</title>
        <authorList>
            <person name="Carlton J.M."/>
            <person name="Hirt R.P."/>
            <person name="Silva J.C."/>
            <person name="Delcher A.L."/>
            <person name="Schatz M."/>
            <person name="Zhao Q."/>
            <person name="Wortman J.R."/>
            <person name="Bidwell S.L."/>
            <person name="Alsmark U.C.M."/>
            <person name="Besteiro S."/>
            <person name="Sicheritz-Ponten T."/>
            <person name="Noel C.J."/>
            <person name="Dacks J.B."/>
            <person name="Foster P.G."/>
            <person name="Simillion C."/>
            <person name="Van de Peer Y."/>
            <person name="Miranda-Saavedra D."/>
            <person name="Barton G.J."/>
            <person name="Westrop G.D."/>
            <person name="Mueller S."/>
            <person name="Dessi D."/>
            <person name="Fiori P.L."/>
            <person name="Ren Q."/>
            <person name="Paulsen I."/>
            <person name="Zhang H."/>
            <person name="Bastida-Corcuera F.D."/>
            <person name="Simoes-Barbosa A."/>
            <person name="Brown M.T."/>
            <person name="Hayes R.D."/>
            <person name="Mukherjee M."/>
            <person name="Okumura C.Y."/>
            <person name="Schneider R."/>
            <person name="Smith A.J."/>
            <person name="Vanacova S."/>
            <person name="Villalvazo M."/>
            <person name="Haas B.J."/>
            <person name="Pertea M."/>
            <person name="Feldblyum T.V."/>
            <person name="Utterback T.R."/>
            <person name="Shu C.L."/>
            <person name="Osoegawa K."/>
            <person name="de Jong P.J."/>
            <person name="Hrdy I."/>
            <person name="Horvathova L."/>
            <person name="Zubacova Z."/>
            <person name="Dolezal P."/>
            <person name="Malik S.B."/>
            <person name="Logsdon J.M. Jr."/>
            <person name="Henze K."/>
            <person name="Gupta A."/>
            <person name="Wang C.C."/>
            <person name="Dunne R.L."/>
            <person name="Upcroft J.A."/>
            <person name="Upcroft P."/>
            <person name="White O."/>
            <person name="Salzberg S.L."/>
            <person name="Tang P."/>
            <person name="Chiu C.-H."/>
            <person name="Lee Y.-S."/>
            <person name="Embley T.M."/>
            <person name="Coombs G.H."/>
            <person name="Mottram J.C."/>
            <person name="Tachezy J."/>
            <person name="Fraser-Liggett C.M."/>
            <person name="Johnson P.J."/>
        </authorList>
    </citation>
    <scope>NUCLEOTIDE SEQUENCE [LARGE SCALE GENOMIC DNA]</scope>
    <source>
        <strain evidence="5">G3</strain>
    </source>
</reference>
<evidence type="ECO:0000313" key="6">
    <source>
        <dbReference type="Proteomes" id="UP000001542"/>
    </source>
</evidence>
<dbReference type="VEuPathDB" id="TrichDB:TVAGG3_0769030"/>
<dbReference type="KEGG" id="tva:4760952"/>
<dbReference type="PANTHER" id="PTHR13903:SF8">
    <property type="entry name" value="PIRIN"/>
    <property type="match status" value="1"/>
</dbReference>
<keyword evidence="2" id="KW-0408">Iron</keyword>
<keyword evidence="6" id="KW-1185">Reference proteome</keyword>
<dbReference type="Gene3D" id="2.60.120.10">
    <property type="entry name" value="Jelly Rolls"/>
    <property type="match status" value="2"/>
</dbReference>
<feature type="domain" description="Pirin N-terminal" evidence="4">
    <location>
        <begin position="23"/>
        <end position="119"/>
    </location>
</feature>
<dbReference type="GO" id="GO:0046872">
    <property type="term" value="F:metal ion binding"/>
    <property type="evidence" value="ECO:0007669"/>
    <property type="project" value="UniProtKB-KW"/>
</dbReference>
<feature type="binding site" evidence="2">
    <location>
        <position position="102"/>
    </location>
    <ligand>
        <name>Fe cation</name>
        <dbReference type="ChEBI" id="CHEBI:24875"/>
    </ligand>
</feature>
<name>A2EW75_TRIV3</name>
<reference evidence="5" key="1">
    <citation type="submission" date="2006-10" db="EMBL/GenBank/DDBJ databases">
        <authorList>
            <person name="Amadeo P."/>
            <person name="Zhao Q."/>
            <person name="Wortman J."/>
            <person name="Fraser-Liggett C."/>
            <person name="Carlton J."/>
        </authorList>
    </citation>
    <scope>NUCLEOTIDE SEQUENCE</scope>
    <source>
        <strain evidence="5">G3</strain>
    </source>
</reference>
<dbReference type="InterPro" id="IPR014710">
    <property type="entry name" value="RmlC-like_jellyroll"/>
</dbReference>
<accession>A2EW75</accession>
<comment type="cofactor">
    <cofactor evidence="2">
        <name>Fe cation</name>
        <dbReference type="ChEBI" id="CHEBI:24875"/>
    </cofactor>
    <text evidence="2">Binds 1 Fe cation per subunit.</text>
</comment>